<comment type="similarity">
    <text evidence="2">Belongs to the TacA antitoxin family.</text>
</comment>
<dbReference type="GO" id="GO:0006355">
    <property type="term" value="P:regulation of DNA-templated transcription"/>
    <property type="evidence" value="ECO:0007669"/>
    <property type="project" value="InterPro"/>
</dbReference>
<evidence type="ECO:0008006" key="5">
    <source>
        <dbReference type="Google" id="ProtNLM"/>
    </source>
</evidence>
<dbReference type="OrthoDB" id="5817286at2"/>
<dbReference type="PATRIC" id="fig|745411.4.peg.2743"/>
<reference evidence="3 4" key="1">
    <citation type="journal article" date="2012" name="J. Bacteriol.">
        <title>Genome Sequence of Gallaecimonas xiamenensis Type Strain 3-C-1.</title>
        <authorList>
            <person name="Lai Q."/>
            <person name="Wang L."/>
            <person name="Wang W."/>
            <person name="Shao Z."/>
        </authorList>
    </citation>
    <scope>NUCLEOTIDE SEQUENCE [LARGE SCALE GENOMIC DNA]</scope>
    <source>
        <strain evidence="3 4">3-C-1</strain>
    </source>
</reference>
<proteinExistence type="inferred from homology"/>
<dbReference type="InterPro" id="IPR014795">
    <property type="entry name" value="TacA_1-like"/>
</dbReference>
<dbReference type="Gene3D" id="1.20.5.780">
    <property type="entry name" value="Single helix bin"/>
    <property type="match status" value="1"/>
</dbReference>
<dbReference type="RefSeq" id="WP_008485590.1">
    <property type="nucleotide sequence ID" value="NZ_AMRI01000020.1"/>
</dbReference>
<dbReference type="PANTHER" id="PTHR35401">
    <property type="entry name" value="COPG FAMILY HELIX-TURN-HELIX PROTEIN-RELATED-RELATED"/>
    <property type="match status" value="1"/>
</dbReference>
<sequence>MATTRLDIRLDEEIKAKAEKATALLGLKSLTDYVVKLMDEDASEVIAQYESMTVDSTVFDRFMEACDKADAPNKALREAAAFTKDSGF</sequence>
<evidence type="ECO:0000256" key="1">
    <source>
        <dbReference type="ARBA" id="ARBA00022649"/>
    </source>
</evidence>
<accession>K2J6I3</accession>
<dbReference type="EMBL" id="AMRI01000020">
    <property type="protein sequence ID" value="EKE70638.1"/>
    <property type="molecule type" value="Genomic_DNA"/>
</dbReference>
<gene>
    <name evidence="3" type="ORF">B3C1_13908</name>
</gene>
<organism evidence="3 4">
    <name type="scientific">Gallaecimonas xiamenensis 3-C-1</name>
    <dbReference type="NCBI Taxonomy" id="745411"/>
    <lineage>
        <taxon>Bacteria</taxon>
        <taxon>Pseudomonadati</taxon>
        <taxon>Pseudomonadota</taxon>
        <taxon>Gammaproteobacteria</taxon>
        <taxon>Enterobacterales</taxon>
        <taxon>Gallaecimonadaceae</taxon>
        <taxon>Gallaecimonas</taxon>
    </lineage>
</organism>
<dbReference type="Proteomes" id="UP000006755">
    <property type="component" value="Unassembled WGS sequence"/>
</dbReference>
<dbReference type="STRING" id="745411.B3C1_13908"/>
<dbReference type="AlphaFoldDB" id="K2J6I3"/>
<dbReference type="InterPro" id="IPR010985">
    <property type="entry name" value="Ribbon_hlx_hlx"/>
</dbReference>
<dbReference type="PANTHER" id="PTHR35401:SF2">
    <property type="entry name" value="ABC-TYPE TRANSPORT SYSTEM"/>
    <property type="match status" value="1"/>
</dbReference>
<evidence type="ECO:0000313" key="4">
    <source>
        <dbReference type="Proteomes" id="UP000006755"/>
    </source>
</evidence>
<dbReference type="eggNOG" id="COG4453">
    <property type="taxonomic scope" value="Bacteria"/>
</dbReference>
<name>K2J6I3_9GAMM</name>
<dbReference type="Pfam" id="PF08681">
    <property type="entry name" value="TacA1"/>
    <property type="match status" value="1"/>
</dbReference>
<comment type="caution">
    <text evidence="3">The sequence shown here is derived from an EMBL/GenBank/DDBJ whole genome shotgun (WGS) entry which is preliminary data.</text>
</comment>
<evidence type="ECO:0000256" key="2">
    <source>
        <dbReference type="ARBA" id="ARBA00049988"/>
    </source>
</evidence>
<dbReference type="SUPFAM" id="SSF47598">
    <property type="entry name" value="Ribbon-helix-helix"/>
    <property type="match status" value="1"/>
</dbReference>
<evidence type="ECO:0000313" key="3">
    <source>
        <dbReference type="EMBL" id="EKE70638.1"/>
    </source>
</evidence>
<protein>
    <recommendedName>
        <fullName evidence="5">DUF1778 domain-containing protein</fullName>
    </recommendedName>
</protein>
<keyword evidence="1" id="KW-1277">Toxin-antitoxin system</keyword>
<keyword evidence="4" id="KW-1185">Reference proteome</keyword>